<sequence length="203" mass="22373">MIFSRPTSDQALALAGVFQSAELVDQLARYGDITDAHLSSAMTTLLNQNPVSVLDLYDSTDNLELGVKSLRTMLSDRTKGSADVMRYVIGIMYLSRRLINNPEKIAQVASGIALAQQQAEHFSPSHDNVIANVAGLYTETVSTMQGRIQVSGDPLYLTQASIAQRVRCLLFSGIRSAFLWHQVGGKRSHLLLQRRRLMAVLPK</sequence>
<dbReference type="Gene3D" id="1.10.3890.10">
    <property type="entry name" value="HflD-like"/>
    <property type="match status" value="1"/>
</dbReference>
<dbReference type="NCBIfam" id="NF001246">
    <property type="entry name" value="PRK00218.1-2"/>
    <property type="match status" value="1"/>
</dbReference>
<evidence type="ECO:0000313" key="6">
    <source>
        <dbReference type="Proteomes" id="UP000315889"/>
    </source>
</evidence>
<dbReference type="SUPFAM" id="SSF101322">
    <property type="entry name" value="YcfC-like"/>
    <property type="match status" value="1"/>
</dbReference>
<name>A0A520MGH2_9GAMM</name>
<evidence type="ECO:0000256" key="2">
    <source>
        <dbReference type="ARBA" id="ARBA00022490"/>
    </source>
</evidence>
<evidence type="ECO:0000256" key="3">
    <source>
        <dbReference type="ARBA" id="ARBA00023136"/>
    </source>
</evidence>
<keyword evidence="3 4" id="KW-0472">Membrane</keyword>
<evidence type="ECO:0000313" key="5">
    <source>
        <dbReference type="EMBL" id="RZO20329.1"/>
    </source>
</evidence>
<comment type="caution">
    <text evidence="5">The sequence shown here is derived from an EMBL/GenBank/DDBJ whole genome shotgun (WGS) entry which is preliminary data.</text>
</comment>
<dbReference type="InterPro" id="IPR035932">
    <property type="entry name" value="HflD-like_sf"/>
</dbReference>
<dbReference type="PANTHER" id="PTHR38100:SF1">
    <property type="entry name" value="HIGH FREQUENCY LYSOGENIZATION PROTEIN HFLD"/>
    <property type="match status" value="1"/>
</dbReference>
<dbReference type="EMBL" id="SHBP01000005">
    <property type="protein sequence ID" value="RZO20329.1"/>
    <property type="molecule type" value="Genomic_DNA"/>
</dbReference>
<keyword evidence="2 4" id="KW-0963">Cytoplasm</keyword>
<dbReference type="PANTHER" id="PTHR38100">
    <property type="entry name" value="HIGH FREQUENCY LYSOGENIZATION PROTEIN HFLD"/>
    <property type="match status" value="1"/>
</dbReference>
<dbReference type="HAMAP" id="MF_00695">
    <property type="entry name" value="HflD_protein"/>
    <property type="match status" value="1"/>
</dbReference>
<comment type="subcellular location">
    <subcellularLocation>
        <location evidence="4">Cytoplasm</location>
    </subcellularLocation>
    <subcellularLocation>
        <location evidence="4">Cell membrane</location>
        <topology evidence="4">Peripheral membrane protein</topology>
        <orientation evidence="4">Cytoplasmic side</orientation>
    </subcellularLocation>
</comment>
<reference evidence="5 6" key="1">
    <citation type="submission" date="2019-02" db="EMBL/GenBank/DDBJ databases">
        <title>Prokaryotic population dynamics and viral predation in marine succession experiment using metagenomics: the confinement effect.</title>
        <authorList>
            <person name="Haro-Moreno J.M."/>
            <person name="Rodriguez-Valera F."/>
            <person name="Lopez-Perez M."/>
        </authorList>
    </citation>
    <scope>NUCLEOTIDE SEQUENCE [LARGE SCALE GENOMIC DNA]</scope>
    <source>
        <strain evidence="5">MED-G170</strain>
    </source>
</reference>
<gene>
    <name evidence="4 5" type="primary">hflD</name>
    <name evidence="5" type="ORF">EVB03_05290</name>
</gene>
<accession>A0A520MGH2</accession>
<evidence type="ECO:0000256" key="4">
    <source>
        <dbReference type="HAMAP-Rule" id="MF_00695"/>
    </source>
</evidence>
<keyword evidence="1 4" id="KW-1003">Cell membrane</keyword>
<dbReference type="Pfam" id="PF04356">
    <property type="entry name" value="DUF489"/>
    <property type="match status" value="1"/>
</dbReference>
<dbReference type="Proteomes" id="UP000315889">
    <property type="component" value="Unassembled WGS sequence"/>
</dbReference>
<comment type="similarity">
    <text evidence="4">Belongs to the HflD family.</text>
</comment>
<dbReference type="AlphaFoldDB" id="A0A520MGH2"/>
<proteinExistence type="inferred from homology"/>
<protein>
    <recommendedName>
        <fullName evidence="4">High frequency lysogenization protein HflD homolog</fullName>
    </recommendedName>
</protein>
<dbReference type="InterPro" id="IPR007451">
    <property type="entry name" value="HflD"/>
</dbReference>
<evidence type="ECO:0000256" key="1">
    <source>
        <dbReference type="ARBA" id="ARBA00022475"/>
    </source>
</evidence>
<dbReference type="GO" id="GO:0005737">
    <property type="term" value="C:cytoplasm"/>
    <property type="evidence" value="ECO:0007669"/>
    <property type="project" value="UniProtKB-SubCell"/>
</dbReference>
<dbReference type="GO" id="GO:0005886">
    <property type="term" value="C:plasma membrane"/>
    <property type="evidence" value="ECO:0007669"/>
    <property type="project" value="UniProtKB-SubCell"/>
</dbReference>
<organism evidence="5 6">
    <name type="scientific">SAR92 clade bacterium</name>
    <dbReference type="NCBI Taxonomy" id="2315479"/>
    <lineage>
        <taxon>Bacteria</taxon>
        <taxon>Pseudomonadati</taxon>
        <taxon>Pseudomonadota</taxon>
        <taxon>Gammaproteobacteria</taxon>
        <taxon>Cellvibrionales</taxon>
        <taxon>Porticoccaceae</taxon>
        <taxon>SAR92 clade</taxon>
    </lineage>
</organism>